<evidence type="ECO:0000259" key="5">
    <source>
        <dbReference type="PROSITE" id="PS01124"/>
    </source>
</evidence>
<proteinExistence type="predicted"/>
<feature type="transmembrane region" description="Helical" evidence="4">
    <location>
        <begin position="181"/>
        <end position="202"/>
    </location>
</feature>
<dbReference type="SUPFAM" id="SSF46689">
    <property type="entry name" value="Homeodomain-like"/>
    <property type="match status" value="1"/>
</dbReference>
<keyword evidence="4" id="KW-1133">Transmembrane helix</keyword>
<evidence type="ECO:0000256" key="1">
    <source>
        <dbReference type="ARBA" id="ARBA00023015"/>
    </source>
</evidence>
<sequence>MQIPLTPLVVVLFAVIAQAVFAAGLLWFARHNQLPDRFLALLMLSIALWLLDGFFRVSTIYKQNPGWYFAPIYYSFAFGPLLYFYVRSLTNHAFRLRPRHLWHFVPVLLQGLLYGWLRLQPYDTRNWFWQHVHRPYTYRVEFIGTWVSLVVYVVLSQRLLGQYRRWLPENFSETSQLRLQWLRTLLVLVGIVSLQWVLEVVLREFFNLYYQYDYSTELLGLLVFLIGVVGLRQADMQAVRFEPEPEPADSELTADAPAPIAQGAAEGASGELPAPEANAARPVTLPETDEALAGLAPKAAVDEAVVARIRQALEAEKLYLNPTLTLAELSAHTGLAPRLISFTVNNGFGQSFNDLVNSYRVAEVKRRLRTPDAQRLTLLGIALDSGFNSKTTFNRIFKQFTGYAPRDYPVG</sequence>
<dbReference type="Gene3D" id="1.10.10.60">
    <property type="entry name" value="Homeodomain-like"/>
    <property type="match status" value="1"/>
</dbReference>
<evidence type="ECO:0000313" key="6">
    <source>
        <dbReference type="EMBL" id="SNC74642.1"/>
    </source>
</evidence>
<feature type="transmembrane region" description="Helical" evidence="4">
    <location>
        <begin position="137"/>
        <end position="160"/>
    </location>
</feature>
<accession>A0A212U8N9</accession>
<feature type="transmembrane region" description="Helical" evidence="4">
    <location>
        <begin position="67"/>
        <end position="86"/>
    </location>
</feature>
<dbReference type="PANTHER" id="PTHR43280:SF29">
    <property type="entry name" value="ARAC-FAMILY TRANSCRIPTIONAL REGULATOR"/>
    <property type="match status" value="1"/>
</dbReference>
<dbReference type="PROSITE" id="PS01124">
    <property type="entry name" value="HTH_ARAC_FAMILY_2"/>
    <property type="match status" value="1"/>
</dbReference>
<keyword evidence="4" id="KW-0812">Transmembrane</keyword>
<dbReference type="Pfam" id="PF12833">
    <property type="entry name" value="HTH_18"/>
    <property type="match status" value="1"/>
</dbReference>
<dbReference type="AlphaFoldDB" id="A0A212U8N9"/>
<organism evidence="6 7">
    <name type="scientific">Hymenobacter gelipurpurascens</name>
    <dbReference type="NCBI Taxonomy" id="89968"/>
    <lineage>
        <taxon>Bacteria</taxon>
        <taxon>Pseudomonadati</taxon>
        <taxon>Bacteroidota</taxon>
        <taxon>Cytophagia</taxon>
        <taxon>Cytophagales</taxon>
        <taxon>Hymenobacteraceae</taxon>
        <taxon>Hymenobacter</taxon>
    </lineage>
</organism>
<gene>
    <name evidence="6" type="ORF">SAMN06265337_2472</name>
</gene>
<dbReference type="OrthoDB" id="5492415at2"/>
<keyword evidence="3" id="KW-0804">Transcription</keyword>
<evidence type="ECO:0000256" key="2">
    <source>
        <dbReference type="ARBA" id="ARBA00023125"/>
    </source>
</evidence>
<dbReference type="EMBL" id="FYEW01000002">
    <property type="protein sequence ID" value="SNC74642.1"/>
    <property type="molecule type" value="Genomic_DNA"/>
</dbReference>
<dbReference type="Proteomes" id="UP000198131">
    <property type="component" value="Unassembled WGS sequence"/>
</dbReference>
<feature type="domain" description="HTH araC/xylS-type" evidence="5">
    <location>
        <begin position="303"/>
        <end position="411"/>
    </location>
</feature>
<dbReference type="SMART" id="SM00342">
    <property type="entry name" value="HTH_ARAC"/>
    <property type="match status" value="1"/>
</dbReference>
<evidence type="ECO:0000256" key="3">
    <source>
        <dbReference type="ARBA" id="ARBA00023163"/>
    </source>
</evidence>
<dbReference type="RefSeq" id="WP_088843831.1">
    <property type="nucleotide sequence ID" value="NZ_FYEW01000002.1"/>
</dbReference>
<evidence type="ECO:0000313" key="7">
    <source>
        <dbReference type="Proteomes" id="UP000198131"/>
    </source>
</evidence>
<dbReference type="PROSITE" id="PS00041">
    <property type="entry name" value="HTH_ARAC_FAMILY_1"/>
    <property type="match status" value="1"/>
</dbReference>
<dbReference type="GO" id="GO:0003700">
    <property type="term" value="F:DNA-binding transcription factor activity"/>
    <property type="evidence" value="ECO:0007669"/>
    <property type="project" value="InterPro"/>
</dbReference>
<keyword evidence="7" id="KW-1185">Reference proteome</keyword>
<keyword evidence="1" id="KW-0805">Transcription regulation</keyword>
<reference evidence="7" key="1">
    <citation type="submission" date="2017-06" db="EMBL/GenBank/DDBJ databases">
        <authorList>
            <person name="Varghese N."/>
            <person name="Submissions S."/>
        </authorList>
    </citation>
    <scope>NUCLEOTIDE SEQUENCE [LARGE SCALE GENOMIC DNA]</scope>
    <source>
        <strain evidence="7">DSM 11116</strain>
    </source>
</reference>
<dbReference type="InterPro" id="IPR018062">
    <property type="entry name" value="HTH_AraC-typ_CS"/>
</dbReference>
<dbReference type="GO" id="GO:0043565">
    <property type="term" value="F:sequence-specific DNA binding"/>
    <property type="evidence" value="ECO:0007669"/>
    <property type="project" value="InterPro"/>
</dbReference>
<name>A0A212U8N9_9BACT</name>
<keyword evidence="2" id="KW-0238">DNA-binding</keyword>
<feature type="transmembrane region" description="Helical" evidence="4">
    <location>
        <begin position="98"/>
        <end position="117"/>
    </location>
</feature>
<feature type="transmembrane region" description="Helical" evidence="4">
    <location>
        <begin position="6"/>
        <end position="29"/>
    </location>
</feature>
<dbReference type="InterPro" id="IPR018060">
    <property type="entry name" value="HTH_AraC"/>
</dbReference>
<dbReference type="PANTHER" id="PTHR43280">
    <property type="entry name" value="ARAC-FAMILY TRANSCRIPTIONAL REGULATOR"/>
    <property type="match status" value="1"/>
</dbReference>
<feature type="transmembrane region" description="Helical" evidence="4">
    <location>
        <begin position="214"/>
        <end position="231"/>
    </location>
</feature>
<evidence type="ECO:0000256" key="4">
    <source>
        <dbReference type="SAM" id="Phobius"/>
    </source>
</evidence>
<keyword evidence="4" id="KW-0472">Membrane</keyword>
<dbReference type="InterPro" id="IPR009057">
    <property type="entry name" value="Homeodomain-like_sf"/>
</dbReference>
<feature type="transmembrane region" description="Helical" evidence="4">
    <location>
        <begin position="38"/>
        <end position="55"/>
    </location>
</feature>
<protein>
    <submittedName>
        <fullName evidence="6">Transcriptional regulator, AraC family</fullName>
    </submittedName>
</protein>